<evidence type="ECO:0000259" key="1">
    <source>
        <dbReference type="Pfam" id="PF13403"/>
    </source>
</evidence>
<keyword evidence="3" id="KW-1185">Reference proteome</keyword>
<dbReference type="PROSITE" id="PS50817">
    <property type="entry name" value="INTEIN_N_TER"/>
    <property type="match status" value="1"/>
</dbReference>
<sequence length="521" mass="54730">MATDITITSSTPLTLTSQLQGGYIDFTGANQTLVIEPSALVGSPSAPTQTLINGEVYNFAPSDEVILDNITAQLAIIGFSNIGTLLPAEFAGDPNPDLVLTPGTTQLAVVAGIPIYGTLTSNNPFFVDVAPTGSANYNSIIASLELIEEKTLGKIVSDSGPSGPTLTLDLSNPSSGLYNGTLLTSAEVNVNPHPCFVTGTRIATERGEVAVEDLAVGDVVKTASGGARPVRWIGHRALDFAKHPRPGTARPVRIAAGALAEGVPARDLTVSPDHALFVGGVLVQAKDLIDGALIVQESLCQSVTYWHVELDAHDVLLAEGAPAESYLDTGHRGFFENGDGPVALHPDLMQARREGESCAKLVTEGEALASVRRLLAARKAALGYGVVENAPWLRAGGMFLAPRTAAPGELEFTLPEGTRKLELITGSFAPSEVEPDSDDCRRLGIALHGIVLDGKALPIERTIPETGRHPRAEGDSAIWTRGDTALTLPRSGRTLTLRYSAIASAWRRRDESAKAASVHAA</sequence>
<dbReference type="Gene3D" id="2.170.16.10">
    <property type="entry name" value="Hedgehog/Intein (Hint) domain"/>
    <property type="match status" value="1"/>
</dbReference>
<gene>
    <name evidence="2" type="ORF">L2A60_06680</name>
</gene>
<dbReference type="InterPro" id="IPR006141">
    <property type="entry name" value="Intein_N"/>
</dbReference>
<dbReference type="SUPFAM" id="SSF51294">
    <property type="entry name" value="Hedgehog/intein (Hint) domain"/>
    <property type="match status" value="1"/>
</dbReference>
<evidence type="ECO:0000313" key="3">
    <source>
        <dbReference type="Proteomes" id="UP001521209"/>
    </source>
</evidence>
<evidence type="ECO:0000313" key="2">
    <source>
        <dbReference type="EMBL" id="MCF3946369.1"/>
    </source>
</evidence>
<organism evidence="2 3">
    <name type="scientific">Acidiphilium iwatense</name>
    <dbReference type="NCBI Taxonomy" id="768198"/>
    <lineage>
        <taxon>Bacteria</taxon>
        <taxon>Pseudomonadati</taxon>
        <taxon>Pseudomonadota</taxon>
        <taxon>Alphaproteobacteria</taxon>
        <taxon>Acetobacterales</taxon>
        <taxon>Acidocellaceae</taxon>
        <taxon>Acidiphilium</taxon>
    </lineage>
</organism>
<proteinExistence type="predicted"/>
<feature type="domain" description="Hedgehog/Intein (Hint)" evidence="1">
    <location>
        <begin position="194"/>
        <end position="329"/>
    </location>
</feature>
<dbReference type="InterPro" id="IPR028992">
    <property type="entry name" value="Hedgehog/Intein_dom"/>
</dbReference>
<dbReference type="Proteomes" id="UP001521209">
    <property type="component" value="Unassembled WGS sequence"/>
</dbReference>
<dbReference type="RefSeq" id="WP_235703604.1">
    <property type="nucleotide sequence ID" value="NZ_JAKGBZ010000009.1"/>
</dbReference>
<accession>A0ABS9DUH3</accession>
<dbReference type="Pfam" id="PF13403">
    <property type="entry name" value="Hint_2"/>
    <property type="match status" value="1"/>
</dbReference>
<comment type="caution">
    <text evidence="2">The sequence shown here is derived from an EMBL/GenBank/DDBJ whole genome shotgun (WGS) entry which is preliminary data.</text>
</comment>
<dbReference type="InterPro" id="IPR036844">
    <property type="entry name" value="Hint_dom_sf"/>
</dbReference>
<protein>
    <submittedName>
        <fullName evidence="2">Hint domain-containing protein</fullName>
    </submittedName>
</protein>
<dbReference type="EMBL" id="JAKGBZ010000009">
    <property type="protein sequence ID" value="MCF3946369.1"/>
    <property type="molecule type" value="Genomic_DNA"/>
</dbReference>
<name>A0ABS9DUH3_9PROT</name>
<reference evidence="2 3" key="1">
    <citation type="submission" date="2022-01" db="EMBL/GenBank/DDBJ databases">
        <authorList>
            <person name="Won M."/>
            <person name="Kim S.-J."/>
            <person name="Kwon S.-W."/>
        </authorList>
    </citation>
    <scope>NUCLEOTIDE SEQUENCE [LARGE SCALE GENOMIC DNA]</scope>
    <source>
        <strain evidence="2 3">KCTC 23505</strain>
    </source>
</reference>